<name>A0A0A9CGW4_ARUDO</name>
<organism evidence="2">
    <name type="scientific">Arundo donax</name>
    <name type="common">Giant reed</name>
    <name type="synonym">Donax arundinaceus</name>
    <dbReference type="NCBI Taxonomy" id="35708"/>
    <lineage>
        <taxon>Eukaryota</taxon>
        <taxon>Viridiplantae</taxon>
        <taxon>Streptophyta</taxon>
        <taxon>Embryophyta</taxon>
        <taxon>Tracheophyta</taxon>
        <taxon>Spermatophyta</taxon>
        <taxon>Magnoliopsida</taxon>
        <taxon>Liliopsida</taxon>
        <taxon>Poales</taxon>
        <taxon>Poaceae</taxon>
        <taxon>PACMAD clade</taxon>
        <taxon>Arundinoideae</taxon>
        <taxon>Arundineae</taxon>
        <taxon>Arundo</taxon>
    </lineage>
</organism>
<reference evidence="2" key="1">
    <citation type="submission" date="2014-09" db="EMBL/GenBank/DDBJ databases">
        <authorList>
            <person name="Magalhaes I.L.F."/>
            <person name="Oliveira U."/>
            <person name="Santos F.R."/>
            <person name="Vidigal T.H.D.A."/>
            <person name="Brescovit A.D."/>
            <person name="Santos A.J."/>
        </authorList>
    </citation>
    <scope>NUCLEOTIDE SEQUENCE</scope>
    <source>
        <tissue evidence="2">Shoot tissue taken approximately 20 cm above the soil surface</tissue>
    </source>
</reference>
<sequence length="119" mass="12494">MVRLELWTSHSSPDQLERGFASVVAGRGGGEHCKRISVLVAARGSQEVSSLAKSWPPAPPGSATTSFALLLWLGSNGNRRSKAAGMTLAARINARQCKGRPNGRPAGSTRGELGLLTRS</sequence>
<proteinExistence type="predicted"/>
<reference evidence="2" key="2">
    <citation type="journal article" date="2015" name="Data Brief">
        <title>Shoot transcriptome of the giant reed, Arundo donax.</title>
        <authorList>
            <person name="Barrero R.A."/>
            <person name="Guerrero F.D."/>
            <person name="Moolhuijzen P."/>
            <person name="Goolsby J.A."/>
            <person name="Tidwell J."/>
            <person name="Bellgard S.E."/>
            <person name="Bellgard M.I."/>
        </authorList>
    </citation>
    <scope>NUCLEOTIDE SEQUENCE</scope>
    <source>
        <tissue evidence="2">Shoot tissue taken approximately 20 cm above the soil surface</tissue>
    </source>
</reference>
<feature type="region of interest" description="Disordered" evidence="1">
    <location>
        <begin position="96"/>
        <end position="119"/>
    </location>
</feature>
<accession>A0A0A9CGW4</accession>
<evidence type="ECO:0000313" key="2">
    <source>
        <dbReference type="EMBL" id="JAD75549.1"/>
    </source>
</evidence>
<protein>
    <submittedName>
        <fullName evidence="2">Uncharacterized protein</fullName>
    </submittedName>
</protein>
<dbReference type="AlphaFoldDB" id="A0A0A9CGW4"/>
<dbReference type="EMBL" id="GBRH01222346">
    <property type="protein sequence ID" value="JAD75549.1"/>
    <property type="molecule type" value="Transcribed_RNA"/>
</dbReference>
<evidence type="ECO:0000256" key="1">
    <source>
        <dbReference type="SAM" id="MobiDB-lite"/>
    </source>
</evidence>